<sequence length="63" mass="7438">MVMARFKSFLLVSLLFGFSMFTSSAQTDDSYAQYEKFRKHAKAEYEDYRAQCNAEYVKFLEKA</sequence>
<gene>
    <name evidence="2" type="ORF">CFT61_00765</name>
</gene>
<accession>A0AA91TM73</accession>
<name>A0AA91TM73_9BACT</name>
<dbReference type="AlphaFoldDB" id="A0AA91TM73"/>
<reference evidence="2 3" key="1">
    <citation type="submission" date="2017-07" db="EMBL/GenBank/DDBJ databases">
        <title>Draft genome sequence of Prevotella copri isolated from the gut of healthy adult Indian.</title>
        <authorList>
            <person name="Das B."/>
            <person name="Bag S."/>
            <person name="Ghosh T.S."/>
        </authorList>
    </citation>
    <scope>NUCLEOTIDE SEQUENCE [LARGE SCALE GENOMIC DNA]</scope>
    <source>
        <strain evidence="2 3">Indica</strain>
    </source>
</reference>
<proteinExistence type="predicted"/>
<dbReference type="Proteomes" id="UP000215155">
    <property type="component" value="Unassembled WGS sequence"/>
</dbReference>
<evidence type="ECO:0000313" key="3">
    <source>
        <dbReference type="Proteomes" id="UP000215155"/>
    </source>
</evidence>
<evidence type="ECO:0000256" key="1">
    <source>
        <dbReference type="SAM" id="SignalP"/>
    </source>
</evidence>
<dbReference type="EMBL" id="NMPZ01000001">
    <property type="protein sequence ID" value="OXL45318.1"/>
    <property type="molecule type" value="Genomic_DNA"/>
</dbReference>
<feature type="signal peptide" evidence="1">
    <location>
        <begin position="1"/>
        <end position="25"/>
    </location>
</feature>
<keyword evidence="1" id="KW-0732">Signal</keyword>
<evidence type="ECO:0000313" key="2">
    <source>
        <dbReference type="EMBL" id="OXL45318.1"/>
    </source>
</evidence>
<organism evidence="2 3">
    <name type="scientific">Segatella copri</name>
    <dbReference type="NCBI Taxonomy" id="165179"/>
    <lineage>
        <taxon>Bacteria</taxon>
        <taxon>Pseudomonadati</taxon>
        <taxon>Bacteroidota</taxon>
        <taxon>Bacteroidia</taxon>
        <taxon>Bacteroidales</taxon>
        <taxon>Prevotellaceae</taxon>
        <taxon>Segatella</taxon>
    </lineage>
</organism>
<comment type="caution">
    <text evidence="2">The sequence shown here is derived from an EMBL/GenBank/DDBJ whole genome shotgun (WGS) entry which is preliminary data.</text>
</comment>
<feature type="chain" id="PRO_5041737036" description="Secreted protein" evidence="1">
    <location>
        <begin position="26"/>
        <end position="63"/>
    </location>
</feature>
<protein>
    <recommendedName>
        <fullName evidence="4">Secreted protein</fullName>
    </recommendedName>
</protein>
<evidence type="ECO:0008006" key="4">
    <source>
        <dbReference type="Google" id="ProtNLM"/>
    </source>
</evidence>